<evidence type="ECO:0000256" key="2">
    <source>
        <dbReference type="ARBA" id="ARBA00023125"/>
    </source>
</evidence>
<dbReference type="InterPro" id="IPR000843">
    <property type="entry name" value="HTH_LacI"/>
</dbReference>
<name>A0A0M9GLU5_9HYPH</name>
<dbReference type="GO" id="GO:0003700">
    <property type="term" value="F:DNA-binding transcription factor activity"/>
    <property type="evidence" value="ECO:0007669"/>
    <property type="project" value="TreeGrafter"/>
</dbReference>
<keyword evidence="1" id="KW-0805">Transcription regulation</keyword>
<dbReference type="Gene3D" id="3.40.50.2300">
    <property type="match status" value="2"/>
</dbReference>
<dbReference type="EMBL" id="JXMU01000016">
    <property type="protein sequence ID" value="KPB00810.1"/>
    <property type="molecule type" value="Genomic_DNA"/>
</dbReference>
<dbReference type="Proteomes" id="UP000038011">
    <property type="component" value="Unassembled WGS sequence"/>
</dbReference>
<dbReference type="Pfam" id="PF13377">
    <property type="entry name" value="Peripla_BP_3"/>
    <property type="match status" value="1"/>
</dbReference>
<dbReference type="CDD" id="cd01392">
    <property type="entry name" value="HTH_LacI"/>
    <property type="match status" value="1"/>
</dbReference>
<dbReference type="SUPFAM" id="SSF53822">
    <property type="entry name" value="Periplasmic binding protein-like I"/>
    <property type="match status" value="1"/>
</dbReference>
<evidence type="ECO:0000313" key="5">
    <source>
        <dbReference type="EMBL" id="KPB00810.1"/>
    </source>
</evidence>
<evidence type="ECO:0000313" key="6">
    <source>
        <dbReference type="Proteomes" id="UP000038011"/>
    </source>
</evidence>
<evidence type="ECO:0000259" key="4">
    <source>
        <dbReference type="PROSITE" id="PS50932"/>
    </source>
</evidence>
<dbReference type="InterPro" id="IPR046335">
    <property type="entry name" value="LacI/GalR-like_sensor"/>
</dbReference>
<dbReference type="Gene3D" id="1.10.260.40">
    <property type="entry name" value="lambda repressor-like DNA-binding domains"/>
    <property type="match status" value="1"/>
</dbReference>
<dbReference type="AlphaFoldDB" id="A0A0M9GLU5"/>
<dbReference type="STRING" id="1514904.SU32_11380"/>
<dbReference type="InterPro" id="IPR028082">
    <property type="entry name" value="Peripla_BP_I"/>
</dbReference>
<comment type="caution">
    <text evidence="5">The sequence shown here is derived from an EMBL/GenBank/DDBJ whole genome shotgun (WGS) entry which is preliminary data.</text>
</comment>
<reference evidence="5 6" key="1">
    <citation type="submission" date="2015-01" db="EMBL/GenBank/DDBJ databases">
        <title>Ahrensia donghaiensis sp. nov., a novel dimethylsulphoniopropionate-cleavage bacterium isolated from seawater and emended descriptions of the genus Ahrensia and Ahrensia kielensis.</title>
        <authorList>
            <person name="Liu J."/>
        </authorList>
    </citation>
    <scope>NUCLEOTIDE SEQUENCE [LARGE SCALE GENOMIC DNA]</scope>
    <source>
        <strain evidence="5 6">LZD062</strain>
    </source>
</reference>
<dbReference type="CDD" id="cd06267">
    <property type="entry name" value="PBP1_LacI_sugar_binding-like"/>
    <property type="match status" value="1"/>
</dbReference>
<dbReference type="SUPFAM" id="SSF47413">
    <property type="entry name" value="lambda repressor-like DNA-binding domains"/>
    <property type="match status" value="1"/>
</dbReference>
<dbReference type="PATRIC" id="fig|1514904.3.peg.1119"/>
<dbReference type="InterPro" id="IPR010982">
    <property type="entry name" value="Lambda_DNA-bd_dom_sf"/>
</dbReference>
<gene>
    <name evidence="5" type="ORF">SU32_11380</name>
</gene>
<keyword evidence="2" id="KW-0238">DNA-binding</keyword>
<dbReference type="RefSeq" id="WP_053999498.1">
    <property type="nucleotide sequence ID" value="NZ_JXMU01000016.1"/>
</dbReference>
<sequence length="344" mass="36825">MTKRPQNMTILDVARLSGLSKSTVSRVLSGAPNISENAKKKVAEIVAETGYQRNEIARSLRSGRTGVVALVIPDIANPFWADVARGAQDAAVNEGTSILIFSSDWDPVREKQHLQALVKSRVDGAIINPVRDGLEDIEQFNLPIVLIGSSASRFPDMASVSSDIEQGVALGLDRLASSGLGLPVFLVGDNERSASERFLQAVRRWAAKRNVDCSGLIVENGEYNVDGGRAALERILATHAVPRAVFAANDLMALGAMQALRNKGLSCPDDVAVLGFDGIAAGEVTTPALTTVAKPSRQIGDEAFRLLMQRIEGGQGDRMTLPCTLYERGTLPARVNEPQPALMD</sequence>
<keyword evidence="3" id="KW-0804">Transcription</keyword>
<dbReference type="PANTHER" id="PTHR30146">
    <property type="entry name" value="LACI-RELATED TRANSCRIPTIONAL REPRESSOR"/>
    <property type="match status" value="1"/>
</dbReference>
<dbReference type="PROSITE" id="PS50932">
    <property type="entry name" value="HTH_LACI_2"/>
    <property type="match status" value="1"/>
</dbReference>
<dbReference type="SMART" id="SM00354">
    <property type="entry name" value="HTH_LACI"/>
    <property type="match status" value="1"/>
</dbReference>
<keyword evidence="6" id="KW-1185">Reference proteome</keyword>
<organism evidence="5 6">
    <name type="scientific">Ahrensia marina</name>
    <dbReference type="NCBI Taxonomy" id="1514904"/>
    <lineage>
        <taxon>Bacteria</taxon>
        <taxon>Pseudomonadati</taxon>
        <taxon>Pseudomonadota</taxon>
        <taxon>Alphaproteobacteria</taxon>
        <taxon>Hyphomicrobiales</taxon>
        <taxon>Ahrensiaceae</taxon>
        <taxon>Ahrensia</taxon>
    </lineage>
</organism>
<proteinExistence type="predicted"/>
<protein>
    <submittedName>
        <fullName evidence="5">Ribose operon repressor</fullName>
    </submittedName>
</protein>
<evidence type="ECO:0000256" key="3">
    <source>
        <dbReference type="ARBA" id="ARBA00023163"/>
    </source>
</evidence>
<accession>A0A0M9GLU5</accession>
<dbReference type="PANTHER" id="PTHR30146:SF109">
    <property type="entry name" value="HTH-TYPE TRANSCRIPTIONAL REGULATOR GALS"/>
    <property type="match status" value="1"/>
</dbReference>
<feature type="domain" description="HTH lacI-type" evidence="4">
    <location>
        <begin position="8"/>
        <end position="62"/>
    </location>
</feature>
<dbReference type="GO" id="GO:0000976">
    <property type="term" value="F:transcription cis-regulatory region binding"/>
    <property type="evidence" value="ECO:0007669"/>
    <property type="project" value="TreeGrafter"/>
</dbReference>
<dbReference type="OrthoDB" id="8433438at2"/>
<evidence type="ECO:0000256" key="1">
    <source>
        <dbReference type="ARBA" id="ARBA00023015"/>
    </source>
</evidence>
<dbReference type="Pfam" id="PF00356">
    <property type="entry name" value="LacI"/>
    <property type="match status" value="1"/>
</dbReference>